<evidence type="ECO:0000256" key="2">
    <source>
        <dbReference type="ARBA" id="ARBA00004477"/>
    </source>
</evidence>
<keyword evidence="5 9" id="KW-0812">Transmembrane</keyword>
<feature type="region of interest" description="Disordered" evidence="8">
    <location>
        <begin position="1"/>
        <end position="32"/>
    </location>
</feature>
<evidence type="ECO:0000256" key="1">
    <source>
        <dbReference type="ARBA" id="ARBA00003420"/>
    </source>
</evidence>
<comment type="subcellular location">
    <subcellularLocation>
        <location evidence="2">Endoplasmic reticulum membrane</location>
        <topology evidence="2">Multi-pass membrane protein</topology>
    </subcellularLocation>
</comment>
<dbReference type="GO" id="GO:0005789">
    <property type="term" value="C:endoplasmic reticulum membrane"/>
    <property type="evidence" value="ECO:0007669"/>
    <property type="project" value="UniProtKB-SubCell"/>
</dbReference>
<reference evidence="11" key="1">
    <citation type="submission" date="2021-03" db="EMBL/GenBank/DDBJ databases">
        <authorList>
            <person name="Tagirdzhanova G."/>
        </authorList>
    </citation>
    <scope>NUCLEOTIDE SEQUENCE</scope>
</reference>
<feature type="transmembrane region" description="Helical" evidence="9">
    <location>
        <begin position="334"/>
        <end position="353"/>
    </location>
</feature>
<comment type="subunit">
    <text evidence="4">Homooligomer.</text>
</comment>
<comment type="function">
    <text evidence="1">Involved in the import of GDP-mannose from the cytoplasm into the Golgi lumen.</text>
</comment>
<dbReference type="PANTHER" id="PTHR11132">
    <property type="entry name" value="SOLUTE CARRIER FAMILY 35"/>
    <property type="match status" value="1"/>
</dbReference>
<comment type="similarity">
    <text evidence="3">Belongs to the TPT transporter family. SLC35D subfamily.</text>
</comment>
<dbReference type="AlphaFoldDB" id="A0A8H3HZP5"/>
<evidence type="ECO:0000256" key="9">
    <source>
        <dbReference type="SAM" id="Phobius"/>
    </source>
</evidence>
<dbReference type="InterPro" id="IPR004853">
    <property type="entry name" value="Sugar_P_trans_dom"/>
</dbReference>
<feature type="transmembrane region" description="Helical" evidence="9">
    <location>
        <begin position="128"/>
        <end position="151"/>
    </location>
</feature>
<dbReference type="EMBL" id="CAJPDS010000007">
    <property type="protein sequence ID" value="CAF9909202.1"/>
    <property type="molecule type" value="Genomic_DNA"/>
</dbReference>
<keyword evidence="7 9" id="KW-0472">Membrane</keyword>
<feature type="transmembrane region" description="Helical" evidence="9">
    <location>
        <begin position="157"/>
        <end position="174"/>
    </location>
</feature>
<feature type="domain" description="Sugar phosphate transporter" evidence="10">
    <location>
        <begin position="67"/>
        <end position="351"/>
    </location>
</feature>
<evidence type="ECO:0000256" key="3">
    <source>
        <dbReference type="ARBA" id="ARBA00010425"/>
    </source>
</evidence>
<proteinExistence type="inferred from homology"/>
<feature type="transmembrane region" description="Helical" evidence="9">
    <location>
        <begin position="66"/>
        <end position="85"/>
    </location>
</feature>
<accession>A0A8H3HZP5</accession>
<feature type="transmembrane region" description="Helical" evidence="9">
    <location>
        <begin position="203"/>
        <end position="221"/>
    </location>
</feature>
<evidence type="ECO:0000256" key="7">
    <source>
        <dbReference type="ARBA" id="ARBA00023136"/>
    </source>
</evidence>
<evidence type="ECO:0000256" key="5">
    <source>
        <dbReference type="ARBA" id="ARBA00022692"/>
    </source>
</evidence>
<dbReference type="Proteomes" id="UP000664521">
    <property type="component" value="Unassembled WGS sequence"/>
</dbReference>
<evidence type="ECO:0000256" key="8">
    <source>
        <dbReference type="SAM" id="MobiDB-lite"/>
    </source>
</evidence>
<gene>
    <name evidence="11" type="primary">DRP1</name>
    <name evidence="11" type="ORF">HETSPECPRED_008876</name>
</gene>
<dbReference type="InterPro" id="IPR050186">
    <property type="entry name" value="TPT_transporter"/>
</dbReference>
<feature type="compositionally biased region" description="Basic and acidic residues" evidence="8">
    <location>
        <begin position="1"/>
        <end position="15"/>
    </location>
</feature>
<feature type="transmembrane region" description="Helical" evidence="9">
    <location>
        <begin position="91"/>
        <end position="112"/>
    </location>
</feature>
<name>A0A8H3HZP5_9LECA</name>
<evidence type="ECO:0000256" key="6">
    <source>
        <dbReference type="ARBA" id="ARBA00022989"/>
    </source>
</evidence>
<feature type="transmembrane region" description="Helical" evidence="9">
    <location>
        <begin position="233"/>
        <end position="255"/>
    </location>
</feature>
<evidence type="ECO:0000313" key="11">
    <source>
        <dbReference type="EMBL" id="CAF9909202.1"/>
    </source>
</evidence>
<organism evidence="11 12">
    <name type="scientific">Heterodermia speciosa</name>
    <dbReference type="NCBI Taxonomy" id="116794"/>
    <lineage>
        <taxon>Eukaryota</taxon>
        <taxon>Fungi</taxon>
        <taxon>Dikarya</taxon>
        <taxon>Ascomycota</taxon>
        <taxon>Pezizomycotina</taxon>
        <taxon>Lecanoromycetes</taxon>
        <taxon>OSLEUM clade</taxon>
        <taxon>Lecanoromycetidae</taxon>
        <taxon>Caliciales</taxon>
        <taxon>Physciaceae</taxon>
        <taxon>Heterodermia</taxon>
    </lineage>
</organism>
<keyword evidence="12" id="KW-1185">Reference proteome</keyword>
<evidence type="ECO:0000256" key="4">
    <source>
        <dbReference type="ARBA" id="ARBA00011182"/>
    </source>
</evidence>
<dbReference type="Pfam" id="PF03151">
    <property type="entry name" value="TPT"/>
    <property type="match status" value="1"/>
</dbReference>
<evidence type="ECO:0000259" key="10">
    <source>
        <dbReference type="Pfam" id="PF03151"/>
    </source>
</evidence>
<dbReference type="OrthoDB" id="10261634at2759"/>
<feature type="transmembrane region" description="Helical" evidence="9">
    <location>
        <begin position="275"/>
        <end position="296"/>
    </location>
</feature>
<comment type="caution">
    <text evidence="11">The sequence shown here is derived from an EMBL/GenBank/DDBJ whole genome shotgun (WGS) entry which is preliminary data.</text>
</comment>
<sequence length="379" mass="41499">MEPKPQKTYAPKDRDEESESEDDTLKNGKAGLLERESVDNDLEAQITREKANAIATEYQTPTSTKYLYLGSYFALNLTLTIYNKYVLGKFGFPWLLTTIHTGITALGCCLLLSRGSFKMTRLTRRENVVLIVFSLLYTINIAISNVSLAMVSMPFHQILRSTCPVVAVLIYRFYYARSYSIATYLSLIPLILGVGLATYGDYYFTPLGFLLTSLGVILASVKTIASNRLMTGTLALPALEILLRMSPLAAIQSLLYSISTGEAEKFLVYVNTGHLTASDIVALAGNGILAFLLSVASLHTNKLAGALTMTVCANLKQCMTVLLGIAVFHNRVGFLNGCGMLITLTGASIYSKVELDSKVKSRFGVLEAEVPRRVFQGTK</sequence>
<feature type="transmembrane region" description="Helical" evidence="9">
    <location>
        <begin position="181"/>
        <end position="197"/>
    </location>
</feature>
<protein>
    <submittedName>
        <fullName evidence="11">UAA transporter</fullName>
    </submittedName>
</protein>
<feature type="transmembrane region" description="Helical" evidence="9">
    <location>
        <begin position="303"/>
        <end position="328"/>
    </location>
</feature>
<evidence type="ECO:0000313" key="12">
    <source>
        <dbReference type="Proteomes" id="UP000664521"/>
    </source>
</evidence>
<keyword evidence="6 9" id="KW-1133">Transmembrane helix</keyword>